<protein>
    <submittedName>
        <fullName evidence="2">Uncharacterized protein</fullName>
    </submittedName>
</protein>
<organism evidence="2 3">
    <name type="scientific">Aspergillus calidoustus</name>
    <dbReference type="NCBI Taxonomy" id="454130"/>
    <lineage>
        <taxon>Eukaryota</taxon>
        <taxon>Fungi</taxon>
        <taxon>Dikarya</taxon>
        <taxon>Ascomycota</taxon>
        <taxon>Pezizomycotina</taxon>
        <taxon>Eurotiomycetes</taxon>
        <taxon>Eurotiomycetidae</taxon>
        <taxon>Eurotiales</taxon>
        <taxon>Aspergillaceae</taxon>
        <taxon>Aspergillus</taxon>
        <taxon>Aspergillus subgen. Nidulantes</taxon>
    </lineage>
</organism>
<keyword evidence="1" id="KW-1133">Transmembrane helix</keyword>
<sequence>MVLCHVCEECALRDPTSFGHLVRDPVANNGARCTGCPLYFCYRHLYLNHDGAMCQRARQFFMHDEPITTTHALIAHWLACVPLRGDNDNGSVDFCAPGQDAINPATTRARDRRRVRFAPDVEEIPPRPEESIWKGVAYDVVKFLATVIFVLIAMIPIRIMLAQMEKLLELFRNMDGEGEL</sequence>
<dbReference type="OrthoDB" id="10396496at2759"/>
<dbReference type="EMBL" id="CDMC01000016">
    <property type="protein sequence ID" value="CEL10088.1"/>
    <property type="molecule type" value="Genomic_DNA"/>
</dbReference>
<evidence type="ECO:0000313" key="3">
    <source>
        <dbReference type="Proteomes" id="UP000054771"/>
    </source>
</evidence>
<dbReference type="AlphaFoldDB" id="A0A0U5GGX0"/>
<evidence type="ECO:0000256" key="1">
    <source>
        <dbReference type="SAM" id="Phobius"/>
    </source>
</evidence>
<accession>A0A0U5GGX0</accession>
<gene>
    <name evidence="2" type="ORF">ASPCAL13215</name>
</gene>
<keyword evidence="1" id="KW-0472">Membrane</keyword>
<feature type="transmembrane region" description="Helical" evidence="1">
    <location>
        <begin position="140"/>
        <end position="161"/>
    </location>
</feature>
<name>A0A0U5GGX0_ASPCI</name>
<reference evidence="3" key="1">
    <citation type="journal article" date="2016" name="Genome Announc.">
        <title>Draft genome sequences of fungus Aspergillus calidoustus.</title>
        <authorList>
            <person name="Horn F."/>
            <person name="Linde J."/>
            <person name="Mattern D.J."/>
            <person name="Walther G."/>
            <person name="Guthke R."/>
            <person name="Scherlach K."/>
            <person name="Martin K."/>
            <person name="Brakhage A.A."/>
            <person name="Petzke L."/>
            <person name="Valiante V."/>
        </authorList>
    </citation>
    <scope>NUCLEOTIDE SEQUENCE [LARGE SCALE GENOMIC DNA]</scope>
    <source>
        <strain evidence="3">SF006504</strain>
    </source>
</reference>
<keyword evidence="1" id="KW-0812">Transmembrane</keyword>
<proteinExistence type="predicted"/>
<dbReference type="Proteomes" id="UP000054771">
    <property type="component" value="Unassembled WGS sequence"/>
</dbReference>
<evidence type="ECO:0000313" key="2">
    <source>
        <dbReference type="EMBL" id="CEL10088.1"/>
    </source>
</evidence>
<keyword evidence="3" id="KW-1185">Reference proteome</keyword>